<evidence type="ECO:0000256" key="6">
    <source>
        <dbReference type="ARBA" id="ARBA00022679"/>
    </source>
</evidence>
<keyword evidence="13" id="KW-1185">Reference proteome</keyword>
<dbReference type="InterPro" id="IPR036890">
    <property type="entry name" value="HATPase_C_sf"/>
</dbReference>
<dbReference type="PRINTS" id="PR00344">
    <property type="entry name" value="BCTRLSENSOR"/>
</dbReference>
<feature type="transmembrane region" description="Helical" evidence="10">
    <location>
        <begin position="63"/>
        <end position="82"/>
    </location>
</feature>
<comment type="subcellular location">
    <subcellularLocation>
        <location evidence="3">Cell membrane</location>
    </subcellularLocation>
</comment>
<dbReference type="AlphaFoldDB" id="A0A1G6QFP3"/>
<evidence type="ECO:0000256" key="3">
    <source>
        <dbReference type="ARBA" id="ARBA00004236"/>
    </source>
</evidence>
<dbReference type="EC" id="2.7.13.3" evidence="4"/>
<evidence type="ECO:0000256" key="2">
    <source>
        <dbReference type="ARBA" id="ARBA00001968"/>
    </source>
</evidence>
<evidence type="ECO:0000259" key="11">
    <source>
        <dbReference type="PROSITE" id="PS50109"/>
    </source>
</evidence>
<keyword evidence="8" id="KW-0902">Two-component regulatory system</keyword>
<evidence type="ECO:0000256" key="9">
    <source>
        <dbReference type="ARBA" id="ARBA00023136"/>
    </source>
</evidence>
<keyword evidence="10" id="KW-1133">Transmembrane helix</keyword>
<dbReference type="InterPro" id="IPR003661">
    <property type="entry name" value="HisK_dim/P_dom"/>
</dbReference>
<keyword evidence="5" id="KW-0597">Phosphoprotein</keyword>
<dbReference type="GO" id="GO:0005509">
    <property type="term" value="F:calcium ion binding"/>
    <property type="evidence" value="ECO:0007669"/>
    <property type="project" value="UniProtKB-ARBA"/>
</dbReference>
<evidence type="ECO:0000256" key="1">
    <source>
        <dbReference type="ARBA" id="ARBA00000085"/>
    </source>
</evidence>
<dbReference type="Pfam" id="PF08448">
    <property type="entry name" value="PAS_4"/>
    <property type="match status" value="1"/>
</dbReference>
<dbReference type="GO" id="GO:0000155">
    <property type="term" value="F:phosphorelay sensor kinase activity"/>
    <property type="evidence" value="ECO:0007669"/>
    <property type="project" value="InterPro"/>
</dbReference>
<comment type="catalytic activity">
    <reaction evidence="1">
        <text>ATP + protein L-histidine = ADP + protein N-phospho-L-histidine.</text>
        <dbReference type="EC" id="2.7.13.3"/>
    </reaction>
</comment>
<feature type="transmembrane region" description="Helical" evidence="10">
    <location>
        <begin position="31"/>
        <end position="51"/>
    </location>
</feature>
<dbReference type="Gene3D" id="3.30.450.20">
    <property type="entry name" value="PAS domain"/>
    <property type="match status" value="1"/>
</dbReference>
<dbReference type="Pfam" id="PF00512">
    <property type="entry name" value="HisKA"/>
    <property type="match status" value="1"/>
</dbReference>
<dbReference type="Proteomes" id="UP000199039">
    <property type="component" value="Unassembled WGS sequence"/>
</dbReference>
<dbReference type="InterPro" id="IPR050736">
    <property type="entry name" value="Sensor_HK_Regulatory"/>
</dbReference>
<dbReference type="FunFam" id="1.10.287.130:FF:000001">
    <property type="entry name" value="Two-component sensor histidine kinase"/>
    <property type="match status" value="1"/>
</dbReference>
<dbReference type="InterPro" id="IPR035965">
    <property type="entry name" value="PAS-like_dom_sf"/>
</dbReference>
<gene>
    <name evidence="12" type="ORF">SAMN05216410_2534</name>
</gene>
<dbReference type="GO" id="GO:0005886">
    <property type="term" value="C:plasma membrane"/>
    <property type="evidence" value="ECO:0007669"/>
    <property type="project" value="UniProtKB-SubCell"/>
</dbReference>
<evidence type="ECO:0000313" key="13">
    <source>
        <dbReference type="Proteomes" id="UP000199039"/>
    </source>
</evidence>
<proteinExistence type="predicted"/>
<dbReference type="RefSeq" id="WP_093183684.1">
    <property type="nucleotide sequence ID" value="NZ_FMYH01000004.1"/>
</dbReference>
<keyword evidence="7" id="KW-0418">Kinase</keyword>
<dbReference type="STRING" id="1814289.SAMN05216410_2534"/>
<dbReference type="CDD" id="cd00082">
    <property type="entry name" value="HisKA"/>
    <property type="match status" value="1"/>
</dbReference>
<dbReference type="PANTHER" id="PTHR43711">
    <property type="entry name" value="TWO-COMPONENT HISTIDINE KINASE"/>
    <property type="match status" value="1"/>
</dbReference>
<dbReference type="InterPro" id="IPR004358">
    <property type="entry name" value="Sig_transdc_His_kin-like_C"/>
</dbReference>
<dbReference type="PROSITE" id="PS50109">
    <property type="entry name" value="HIS_KIN"/>
    <property type="match status" value="1"/>
</dbReference>
<accession>A0A1G6QFP3</accession>
<protein>
    <recommendedName>
        <fullName evidence="4">histidine kinase</fullName>
        <ecNumber evidence="4">2.7.13.3</ecNumber>
    </recommendedName>
</protein>
<sequence>MTSEAFGSPRPRVSALARFVNRAFSGGPRSAVVANQLPFAFTFLVVVVLVRLTSRTAFETPEFLIGAAIGVAATVAAAAVPWPRRTSLLILAIPLADFVAIGLTRSATLQVIGALGLLCIFPAVWLAYHFYWKGVLLGTAATVVVLVVPDLTTGADFDLKFWFRVLLLPFIVLMLGAAIAVVTEYWRVQQAELRDNEKSARRASQLLETIIDTVDIGLLTIDADGNDVLYNRRQLQFHDLASPNDAVDPTEAGHFLFDVDTAAPIPVADRPVVRTIAGEMLTDFQMAMGRDPLQRRIVSVTSRPILDDDGAADGAVIAFQDVTEMNAAMRSKDSFVATVSHELRTPLTSIIGYLSLIDDGREDGDYDLPPEVVGHLAVISRNAEQLLLLVSDLLTTAQAEAGSLRFRMTDVRIDQLATRALESFRPRASAADVTLKVEIDPTPIQSGDHGRLSQVLDNVLSNAIKYTRPGGTVLVRVEATGSASVVTVTDSGIGMSSADVGMLFTKFFRADTARENAIPGIGLGLVISKAIVDGHEGSIVVTSTLGVGTTIQVTLPRLGA</sequence>
<keyword evidence="10" id="KW-0812">Transmembrane</keyword>
<dbReference type="SMART" id="SM00388">
    <property type="entry name" value="HisKA"/>
    <property type="match status" value="1"/>
</dbReference>
<keyword evidence="9 10" id="KW-0472">Membrane</keyword>
<keyword evidence="6" id="KW-0808">Transferase</keyword>
<feature type="transmembrane region" description="Helical" evidence="10">
    <location>
        <begin position="134"/>
        <end position="153"/>
    </location>
</feature>
<dbReference type="SUPFAM" id="SSF55874">
    <property type="entry name" value="ATPase domain of HSP90 chaperone/DNA topoisomerase II/histidine kinase"/>
    <property type="match status" value="1"/>
</dbReference>
<evidence type="ECO:0000256" key="10">
    <source>
        <dbReference type="SAM" id="Phobius"/>
    </source>
</evidence>
<dbReference type="InterPro" id="IPR003594">
    <property type="entry name" value="HATPase_dom"/>
</dbReference>
<dbReference type="Gene3D" id="3.30.565.10">
    <property type="entry name" value="Histidine kinase-like ATPase, C-terminal domain"/>
    <property type="match status" value="1"/>
</dbReference>
<dbReference type="Gene3D" id="1.10.287.130">
    <property type="match status" value="1"/>
</dbReference>
<dbReference type="InterPro" id="IPR013656">
    <property type="entry name" value="PAS_4"/>
</dbReference>
<dbReference type="SUPFAM" id="SSF47384">
    <property type="entry name" value="Homodimeric domain of signal transducing histidine kinase"/>
    <property type="match status" value="1"/>
</dbReference>
<feature type="transmembrane region" description="Helical" evidence="10">
    <location>
        <begin position="165"/>
        <end position="186"/>
    </location>
</feature>
<dbReference type="SMART" id="SM00387">
    <property type="entry name" value="HATPase_c"/>
    <property type="match status" value="1"/>
</dbReference>
<evidence type="ECO:0000256" key="8">
    <source>
        <dbReference type="ARBA" id="ARBA00023012"/>
    </source>
</evidence>
<dbReference type="SUPFAM" id="SSF55785">
    <property type="entry name" value="PYP-like sensor domain (PAS domain)"/>
    <property type="match status" value="1"/>
</dbReference>
<dbReference type="PANTHER" id="PTHR43711:SF1">
    <property type="entry name" value="HISTIDINE KINASE 1"/>
    <property type="match status" value="1"/>
</dbReference>
<comment type="cofactor">
    <cofactor evidence="2">
        <name>a divalent metal cation</name>
        <dbReference type="ChEBI" id="CHEBI:60240"/>
    </cofactor>
</comment>
<dbReference type="EMBL" id="FMYH01000004">
    <property type="protein sequence ID" value="SDC91322.1"/>
    <property type="molecule type" value="Genomic_DNA"/>
</dbReference>
<evidence type="ECO:0000256" key="5">
    <source>
        <dbReference type="ARBA" id="ARBA00022553"/>
    </source>
</evidence>
<evidence type="ECO:0000313" key="12">
    <source>
        <dbReference type="EMBL" id="SDC91322.1"/>
    </source>
</evidence>
<dbReference type="InterPro" id="IPR005467">
    <property type="entry name" value="His_kinase_dom"/>
</dbReference>
<feature type="domain" description="Histidine kinase" evidence="11">
    <location>
        <begin position="338"/>
        <end position="559"/>
    </location>
</feature>
<dbReference type="Pfam" id="PF02518">
    <property type="entry name" value="HATPase_c"/>
    <property type="match status" value="1"/>
</dbReference>
<evidence type="ECO:0000256" key="4">
    <source>
        <dbReference type="ARBA" id="ARBA00012438"/>
    </source>
</evidence>
<dbReference type="FunFam" id="3.30.565.10:FF:000006">
    <property type="entry name" value="Sensor histidine kinase WalK"/>
    <property type="match status" value="1"/>
</dbReference>
<organism evidence="12 13">
    <name type="scientific">Sanguibacter gelidistatuariae</name>
    <dbReference type="NCBI Taxonomy" id="1814289"/>
    <lineage>
        <taxon>Bacteria</taxon>
        <taxon>Bacillati</taxon>
        <taxon>Actinomycetota</taxon>
        <taxon>Actinomycetes</taxon>
        <taxon>Micrococcales</taxon>
        <taxon>Sanguibacteraceae</taxon>
        <taxon>Sanguibacter</taxon>
    </lineage>
</organism>
<name>A0A1G6QFP3_9MICO</name>
<feature type="transmembrane region" description="Helical" evidence="10">
    <location>
        <begin position="88"/>
        <end position="104"/>
    </location>
</feature>
<dbReference type="OrthoDB" id="9757990at2"/>
<evidence type="ECO:0000256" key="7">
    <source>
        <dbReference type="ARBA" id="ARBA00022777"/>
    </source>
</evidence>
<dbReference type="InterPro" id="IPR036097">
    <property type="entry name" value="HisK_dim/P_sf"/>
</dbReference>
<reference evidence="12 13" key="1">
    <citation type="submission" date="2016-09" db="EMBL/GenBank/DDBJ databases">
        <authorList>
            <person name="Capua I."/>
            <person name="De Benedictis P."/>
            <person name="Joannis T."/>
            <person name="Lombin L.H."/>
            <person name="Cattoli G."/>
        </authorList>
    </citation>
    <scope>NUCLEOTIDE SEQUENCE [LARGE SCALE GENOMIC DNA]</scope>
    <source>
        <strain evidence="12 13">ISLP-3</strain>
    </source>
</reference>